<keyword evidence="2" id="KW-0812">Transmembrane</keyword>
<name>A0ABT2MFC9_9MYCO</name>
<feature type="compositionally biased region" description="Low complexity" evidence="1">
    <location>
        <begin position="128"/>
        <end position="161"/>
    </location>
</feature>
<feature type="region of interest" description="Disordered" evidence="1">
    <location>
        <begin position="127"/>
        <end position="165"/>
    </location>
</feature>
<dbReference type="EMBL" id="JAODWD010000005">
    <property type="protein sequence ID" value="MCT7660937.1"/>
    <property type="molecule type" value="Genomic_DNA"/>
</dbReference>
<keyword evidence="2" id="KW-1133">Transmembrane helix</keyword>
<reference evidence="4" key="1">
    <citation type="submission" date="2023-07" db="EMBL/GenBank/DDBJ databases">
        <authorList>
            <person name="Deng Y."/>
            <person name="Zhang Y.-Q."/>
        </authorList>
    </citation>
    <scope>NUCLEOTIDE SEQUENCE [LARGE SCALE GENOMIC DNA]</scope>
    <source>
        <strain evidence="4">CPCC 205710</strain>
    </source>
</reference>
<dbReference type="Proteomes" id="UP001206639">
    <property type="component" value="Unassembled WGS sequence"/>
</dbReference>
<dbReference type="RefSeq" id="WP_260994998.1">
    <property type="nucleotide sequence ID" value="NZ_JAODWD010000005.1"/>
</dbReference>
<keyword evidence="4" id="KW-1185">Reference proteome</keyword>
<evidence type="ECO:0000256" key="2">
    <source>
        <dbReference type="SAM" id="Phobius"/>
    </source>
</evidence>
<proteinExistence type="predicted"/>
<gene>
    <name evidence="3" type="ORF">N4S67_21260</name>
</gene>
<feature type="transmembrane region" description="Helical" evidence="2">
    <location>
        <begin position="27"/>
        <end position="54"/>
    </location>
</feature>
<comment type="caution">
    <text evidence="3">The sequence shown here is derived from an EMBL/GenBank/DDBJ whole genome shotgun (WGS) entry which is preliminary data.</text>
</comment>
<sequence>MRKHVYALPREAADNLTGQFNSGRAHMAAYTIGVVIGALAIPLIGLTLLIVGLVQRTRRQPPPPGYGPYPPQGYPPYPPGAQPPYYYPQPGQWPPPRPKPRGTGLIIAGSAILVLSLLGGVVRAATLSSSPDSESSSSRSSSSSSSSSPSRSSTATSTPAAGDGLVIGDCVLDSEFTERNPEPSDCEDPRAVMELVSKGGANAMCPDGKRRDDTDYTTLFWDDETLCFAANFIEGECYSVNTVDMTEAPFAHRNCVSSLAQVKVVQRFDGTTDDTRCRAGSKPISYVQPARLYCLEPAR</sequence>
<protein>
    <submittedName>
        <fullName evidence="3">Uncharacterized protein</fullName>
    </submittedName>
</protein>
<evidence type="ECO:0000313" key="4">
    <source>
        <dbReference type="Proteomes" id="UP001206639"/>
    </source>
</evidence>
<feature type="region of interest" description="Disordered" evidence="1">
    <location>
        <begin position="61"/>
        <end position="101"/>
    </location>
</feature>
<feature type="compositionally biased region" description="Pro residues" evidence="1">
    <location>
        <begin position="61"/>
        <end position="97"/>
    </location>
</feature>
<keyword evidence="2" id="KW-0472">Membrane</keyword>
<evidence type="ECO:0000313" key="3">
    <source>
        <dbReference type="EMBL" id="MCT7660937.1"/>
    </source>
</evidence>
<organism evidence="3 4">
    <name type="scientific">Mycobacterium deserti</name>
    <dbReference type="NCBI Taxonomy" id="2978347"/>
    <lineage>
        <taxon>Bacteria</taxon>
        <taxon>Bacillati</taxon>
        <taxon>Actinomycetota</taxon>
        <taxon>Actinomycetes</taxon>
        <taxon>Mycobacteriales</taxon>
        <taxon>Mycobacteriaceae</taxon>
        <taxon>Mycobacterium</taxon>
    </lineage>
</organism>
<accession>A0ABT2MFC9</accession>
<evidence type="ECO:0000256" key="1">
    <source>
        <dbReference type="SAM" id="MobiDB-lite"/>
    </source>
</evidence>